<dbReference type="AlphaFoldDB" id="A0A834MHW8"/>
<evidence type="ECO:0000313" key="2">
    <source>
        <dbReference type="EMBL" id="KAF7280755.1"/>
    </source>
</evidence>
<organism evidence="2 3">
    <name type="scientific">Rhynchophorus ferrugineus</name>
    <name type="common">Red palm weevil</name>
    <name type="synonym">Curculio ferrugineus</name>
    <dbReference type="NCBI Taxonomy" id="354439"/>
    <lineage>
        <taxon>Eukaryota</taxon>
        <taxon>Metazoa</taxon>
        <taxon>Ecdysozoa</taxon>
        <taxon>Arthropoda</taxon>
        <taxon>Hexapoda</taxon>
        <taxon>Insecta</taxon>
        <taxon>Pterygota</taxon>
        <taxon>Neoptera</taxon>
        <taxon>Endopterygota</taxon>
        <taxon>Coleoptera</taxon>
        <taxon>Polyphaga</taxon>
        <taxon>Cucujiformia</taxon>
        <taxon>Curculionidae</taxon>
        <taxon>Dryophthorinae</taxon>
        <taxon>Rhynchophorus</taxon>
    </lineage>
</organism>
<dbReference type="EMBL" id="JAACXV010000276">
    <property type="protein sequence ID" value="KAF7280755.1"/>
    <property type="molecule type" value="Genomic_DNA"/>
</dbReference>
<proteinExistence type="predicted"/>
<name>A0A834MHW8_RHYFE</name>
<protein>
    <submittedName>
        <fullName evidence="2">Uncharacterized protein</fullName>
    </submittedName>
</protein>
<gene>
    <name evidence="2" type="ORF">GWI33_005537</name>
</gene>
<keyword evidence="1" id="KW-0732">Signal</keyword>
<keyword evidence="3" id="KW-1185">Reference proteome</keyword>
<comment type="caution">
    <text evidence="2">The sequence shown here is derived from an EMBL/GenBank/DDBJ whole genome shotgun (WGS) entry which is preliminary data.</text>
</comment>
<dbReference type="Proteomes" id="UP000625711">
    <property type="component" value="Unassembled WGS sequence"/>
</dbReference>
<evidence type="ECO:0000256" key="1">
    <source>
        <dbReference type="SAM" id="SignalP"/>
    </source>
</evidence>
<evidence type="ECO:0000313" key="3">
    <source>
        <dbReference type="Proteomes" id="UP000625711"/>
    </source>
</evidence>
<accession>A0A834MHW8</accession>
<feature type="chain" id="PRO_5032277174" evidence="1">
    <location>
        <begin position="25"/>
        <end position="76"/>
    </location>
</feature>
<feature type="signal peptide" evidence="1">
    <location>
        <begin position="1"/>
        <end position="24"/>
    </location>
</feature>
<sequence>MSSARKLILITLLMMIWNIEFSKCEEQDEQHTRISREALPQLPGIPPMPPLNQADAILKAMQEALKLLQKIPKPGK</sequence>
<reference evidence="2" key="1">
    <citation type="submission" date="2020-08" db="EMBL/GenBank/DDBJ databases">
        <title>Genome sequencing and assembly of the red palm weevil Rhynchophorus ferrugineus.</title>
        <authorList>
            <person name="Dias G.B."/>
            <person name="Bergman C.M."/>
            <person name="Manee M."/>
        </authorList>
    </citation>
    <scope>NUCLEOTIDE SEQUENCE</scope>
    <source>
        <strain evidence="2">AA-2017</strain>
        <tissue evidence="2">Whole larva</tissue>
    </source>
</reference>